<dbReference type="Pfam" id="PF00800">
    <property type="entry name" value="PDT"/>
    <property type="match status" value="1"/>
</dbReference>
<evidence type="ECO:0000259" key="22">
    <source>
        <dbReference type="PROSITE" id="PS51671"/>
    </source>
</evidence>
<dbReference type="Gene3D" id="3.40.190.10">
    <property type="entry name" value="Periplasmic binding protein-like II"/>
    <property type="match status" value="2"/>
</dbReference>
<keyword evidence="9" id="KW-0963">Cytoplasm</keyword>
<dbReference type="SUPFAM" id="SSF53850">
    <property type="entry name" value="Periplasmic binding protein-like II"/>
    <property type="match status" value="1"/>
</dbReference>
<dbReference type="EMBL" id="LN649255">
    <property type="protein sequence ID" value="CEI58823.1"/>
    <property type="molecule type" value="Genomic_DNA"/>
</dbReference>
<evidence type="ECO:0000259" key="21">
    <source>
        <dbReference type="PROSITE" id="PS51171"/>
    </source>
</evidence>
<protein>
    <recommendedName>
        <fullName evidence="8">Bifunctional chorismate mutase/prephenate dehydratase</fullName>
        <ecNumber evidence="7">4.2.1.51</ecNumber>
        <ecNumber evidence="6">5.4.99.5</ecNumber>
    </recommendedName>
    <alternativeName>
        <fullName evidence="17">Chorismate mutase-prephenate dehydratase</fullName>
    </alternativeName>
    <alternativeName>
        <fullName evidence="16">p-protein</fullName>
    </alternativeName>
</protein>
<dbReference type="InterPro" id="IPR036979">
    <property type="entry name" value="CM_dom_sf"/>
</dbReference>
<gene>
    <name evidence="23" type="primary">pheA</name>
    <name evidence="23" type="ORF">PAD_263</name>
</gene>
<dbReference type="InterPro" id="IPR002912">
    <property type="entry name" value="ACT_dom"/>
</dbReference>
<dbReference type="InterPro" id="IPR018528">
    <property type="entry name" value="Preph_deHydtase_CS"/>
</dbReference>
<feature type="domain" description="Chorismate mutase" evidence="20">
    <location>
        <begin position="3"/>
        <end position="95"/>
    </location>
</feature>
<comment type="pathway">
    <text evidence="5">Metabolic intermediate biosynthesis; prephenate biosynthesis; prephenate from chorismate: step 1/1.</text>
</comment>
<keyword evidence="10" id="KW-0028">Amino-acid biosynthesis</keyword>
<proteinExistence type="predicted"/>
<keyword evidence="15" id="KW-0511">Multifunctional enzyme</keyword>
<evidence type="ECO:0000256" key="12">
    <source>
        <dbReference type="ARBA" id="ARBA00023222"/>
    </source>
</evidence>
<dbReference type="EC" id="5.4.99.5" evidence="6"/>
<keyword evidence="12" id="KW-0584">Phenylalanine biosynthesis</keyword>
<evidence type="ECO:0000256" key="17">
    <source>
        <dbReference type="ARBA" id="ARBA00031520"/>
    </source>
</evidence>
<dbReference type="RefSeq" id="WP_219848656.1">
    <property type="nucleotide sequence ID" value="NZ_LN649255.1"/>
</dbReference>
<dbReference type="UniPathway" id="UPA00121">
    <property type="reaction ID" value="UER00345"/>
</dbReference>
<dbReference type="CDD" id="cd13630">
    <property type="entry name" value="PBP2_PDT_1"/>
    <property type="match status" value="1"/>
</dbReference>
<evidence type="ECO:0000256" key="11">
    <source>
        <dbReference type="ARBA" id="ARBA00023141"/>
    </source>
</evidence>
<dbReference type="GO" id="GO:0004106">
    <property type="term" value="F:chorismate mutase activity"/>
    <property type="evidence" value="ECO:0007669"/>
    <property type="project" value="UniProtKB-EC"/>
</dbReference>
<sequence>MSLKIKKDLKKIRKYIDKIDIQLLNLISQRARCAKKVAKIKISKDPKTKFYSPEREAQVLRNIIRNNKGPLSNEEISRLFREIMSTCLALEFPIKVAYLGPEGTFTQKAVIKHFGKSVISIPVKDVFNTIENKKYNYGVVPLENSTEGIVNNTLDSFIYSKLKICGEVILPIHQNLMVGKKNINKNIEKIYSHQQSFAQCRNWLNNNYPSAKRILVSSNAEASKIVETESKSAAIAGDIAASYYSLKIIAKNIEDRINNFTRFLILSDKDVAATGDDKTLLMLSIKNKIGSFYLLIEPFYRYKIEILRLINRPAPETNGVWNYIFFIEIKGHRKSKLLEKILKEVDMRGAEIKILGSYPEQLIREDKSYEE</sequence>
<keyword evidence="11" id="KW-0057">Aromatic amino acid biosynthesis</keyword>
<evidence type="ECO:0000256" key="3">
    <source>
        <dbReference type="ARBA" id="ARBA00004496"/>
    </source>
</evidence>
<dbReference type="PANTHER" id="PTHR21022:SF19">
    <property type="entry name" value="PREPHENATE DEHYDRATASE-RELATED"/>
    <property type="match status" value="1"/>
</dbReference>
<dbReference type="EC" id="4.2.1.51" evidence="7"/>
<dbReference type="InterPro" id="IPR010957">
    <property type="entry name" value="G/b/e-P-prot_chorismate_mutase"/>
</dbReference>
<comment type="pathway">
    <text evidence="4">Amino-acid biosynthesis; L-phenylalanine biosynthesis; phenylpyruvate from prephenate: step 1/1.</text>
</comment>
<dbReference type="AlphaFoldDB" id="A0A8D9JUM5"/>
<dbReference type="NCBIfam" id="NF008865">
    <property type="entry name" value="PRK11898.1"/>
    <property type="match status" value="1"/>
</dbReference>
<dbReference type="FunFam" id="3.40.190.10:FF:000034">
    <property type="entry name" value="Chorismate mutase/prephenate dehydratase"/>
    <property type="match status" value="1"/>
</dbReference>
<keyword evidence="14 23" id="KW-0456">Lyase</keyword>
<dbReference type="SUPFAM" id="SSF55021">
    <property type="entry name" value="ACT-like"/>
    <property type="match status" value="1"/>
</dbReference>
<feature type="domain" description="Prephenate dehydratase" evidence="21">
    <location>
        <begin position="95"/>
        <end position="268"/>
    </location>
</feature>
<evidence type="ECO:0000256" key="15">
    <source>
        <dbReference type="ARBA" id="ARBA00023268"/>
    </source>
</evidence>
<dbReference type="PROSITE" id="PS00857">
    <property type="entry name" value="PREPHENATE_DEHYDR_1"/>
    <property type="match status" value="1"/>
</dbReference>
<feature type="site" description="Essential for prephenate dehydratase activity" evidence="19">
    <location>
        <position position="261"/>
    </location>
</feature>
<evidence type="ECO:0000259" key="20">
    <source>
        <dbReference type="PROSITE" id="PS51168"/>
    </source>
</evidence>
<comment type="subcellular location">
    <subcellularLocation>
        <location evidence="3">Cytoplasm</location>
    </subcellularLocation>
</comment>
<dbReference type="GO" id="GO:0046417">
    <property type="term" value="P:chorismate metabolic process"/>
    <property type="evidence" value="ECO:0007669"/>
    <property type="project" value="InterPro"/>
</dbReference>
<dbReference type="KEGG" id="plc:PAD_263"/>
<evidence type="ECO:0000256" key="8">
    <source>
        <dbReference type="ARBA" id="ARBA00014401"/>
    </source>
</evidence>
<dbReference type="GO" id="GO:0009094">
    <property type="term" value="P:L-phenylalanine biosynthetic process"/>
    <property type="evidence" value="ECO:0007669"/>
    <property type="project" value="UniProtKB-UniPathway"/>
</dbReference>
<evidence type="ECO:0000256" key="9">
    <source>
        <dbReference type="ARBA" id="ARBA00022490"/>
    </source>
</evidence>
<dbReference type="UniPathway" id="UPA00120">
    <property type="reaction ID" value="UER00203"/>
</dbReference>
<dbReference type="GO" id="GO:0004664">
    <property type="term" value="F:prephenate dehydratase activity"/>
    <property type="evidence" value="ECO:0007669"/>
    <property type="project" value="UniProtKB-EC"/>
</dbReference>
<evidence type="ECO:0000256" key="14">
    <source>
        <dbReference type="ARBA" id="ARBA00023239"/>
    </source>
</evidence>
<evidence type="ECO:0000313" key="23">
    <source>
        <dbReference type="EMBL" id="CEI58823.1"/>
    </source>
</evidence>
<evidence type="ECO:0000256" key="18">
    <source>
        <dbReference type="ARBA" id="ARBA00047848"/>
    </source>
</evidence>
<evidence type="ECO:0000256" key="5">
    <source>
        <dbReference type="ARBA" id="ARBA00004817"/>
    </source>
</evidence>
<evidence type="ECO:0000256" key="16">
    <source>
        <dbReference type="ARBA" id="ARBA00031175"/>
    </source>
</evidence>
<feature type="domain" description="ACT" evidence="22">
    <location>
        <begin position="280"/>
        <end position="359"/>
    </location>
</feature>
<name>A0A8D9JUM5_9GAMM</name>
<dbReference type="Gene3D" id="3.30.70.260">
    <property type="match status" value="1"/>
</dbReference>
<dbReference type="SUPFAM" id="SSF48600">
    <property type="entry name" value="Chorismate mutase II"/>
    <property type="match status" value="1"/>
</dbReference>
<dbReference type="PANTHER" id="PTHR21022">
    <property type="entry name" value="PREPHENATE DEHYDRATASE P PROTEIN"/>
    <property type="match status" value="1"/>
</dbReference>
<accession>A0A8D9JUM5</accession>
<evidence type="ECO:0000256" key="19">
    <source>
        <dbReference type="PIRSR" id="PIRSR001500-2"/>
    </source>
</evidence>
<organism evidence="23 24">
    <name type="scientific">Candidatus Portiera aleyrodidarum</name>
    <name type="common">primary endosymbiont of Bemisia tabaci</name>
    <dbReference type="NCBI Taxonomy" id="91844"/>
    <lineage>
        <taxon>Bacteria</taxon>
        <taxon>Pseudomonadati</taxon>
        <taxon>Pseudomonadota</taxon>
        <taxon>Gammaproteobacteria</taxon>
        <taxon>Candidatus Johnevansiales</taxon>
        <taxon>Candidatus Johnevansiaceae</taxon>
        <taxon>Candidatus Portiera</taxon>
    </lineage>
</organism>
<evidence type="ECO:0000256" key="1">
    <source>
        <dbReference type="ARBA" id="ARBA00000824"/>
    </source>
</evidence>
<dbReference type="PROSITE" id="PS51171">
    <property type="entry name" value="PREPHENATE_DEHYDR_3"/>
    <property type="match status" value="1"/>
</dbReference>
<dbReference type="PIRSF" id="PIRSF001500">
    <property type="entry name" value="Chor_mut_pdt_Ppr"/>
    <property type="match status" value="1"/>
</dbReference>
<evidence type="ECO:0000313" key="24">
    <source>
        <dbReference type="Proteomes" id="UP000032800"/>
    </source>
</evidence>
<dbReference type="SMART" id="SM00830">
    <property type="entry name" value="CM_2"/>
    <property type="match status" value="1"/>
</dbReference>
<dbReference type="PROSITE" id="PS51168">
    <property type="entry name" value="CHORISMATE_MUT_2"/>
    <property type="match status" value="1"/>
</dbReference>
<evidence type="ECO:0000256" key="13">
    <source>
        <dbReference type="ARBA" id="ARBA00023235"/>
    </source>
</evidence>
<evidence type="ECO:0000256" key="10">
    <source>
        <dbReference type="ARBA" id="ARBA00022605"/>
    </source>
</evidence>
<dbReference type="NCBIfam" id="TIGR01807">
    <property type="entry name" value="CM_P2"/>
    <property type="match status" value="1"/>
</dbReference>
<dbReference type="Pfam" id="PF01817">
    <property type="entry name" value="CM_2"/>
    <property type="match status" value="1"/>
</dbReference>
<evidence type="ECO:0000256" key="2">
    <source>
        <dbReference type="ARBA" id="ARBA00002364"/>
    </source>
</evidence>
<dbReference type="InterPro" id="IPR045865">
    <property type="entry name" value="ACT-like_dom_sf"/>
</dbReference>
<dbReference type="InterPro" id="IPR001086">
    <property type="entry name" value="Preph_deHydtase"/>
</dbReference>
<comment type="catalytic activity">
    <reaction evidence="18">
        <text>prephenate + H(+) = 3-phenylpyruvate + CO2 + H2O</text>
        <dbReference type="Rhea" id="RHEA:21648"/>
        <dbReference type="ChEBI" id="CHEBI:15377"/>
        <dbReference type="ChEBI" id="CHEBI:15378"/>
        <dbReference type="ChEBI" id="CHEBI:16526"/>
        <dbReference type="ChEBI" id="CHEBI:18005"/>
        <dbReference type="ChEBI" id="CHEBI:29934"/>
        <dbReference type="EC" id="4.2.1.51"/>
    </reaction>
</comment>
<evidence type="ECO:0000256" key="4">
    <source>
        <dbReference type="ARBA" id="ARBA00004741"/>
    </source>
</evidence>
<dbReference type="GO" id="GO:0005737">
    <property type="term" value="C:cytoplasm"/>
    <property type="evidence" value="ECO:0007669"/>
    <property type="project" value="UniProtKB-SubCell"/>
</dbReference>
<dbReference type="InterPro" id="IPR002701">
    <property type="entry name" value="CM_II_prokaryot"/>
</dbReference>
<keyword evidence="13 23" id="KW-0413">Isomerase</keyword>
<dbReference type="PROSITE" id="PS51671">
    <property type="entry name" value="ACT"/>
    <property type="match status" value="1"/>
</dbReference>
<dbReference type="CDD" id="cd04905">
    <property type="entry name" value="ACT_CM-PDT"/>
    <property type="match status" value="1"/>
</dbReference>
<comment type="catalytic activity">
    <reaction evidence="1">
        <text>chorismate = prephenate</text>
        <dbReference type="Rhea" id="RHEA:13897"/>
        <dbReference type="ChEBI" id="CHEBI:29748"/>
        <dbReference type="ChEBI" id="CHEBI:29934"/>
        <dbReference type="EC" id="5.4.99.5"/>
    </reaction>
</comment>
<evidence type="ECO:0000256" key="7">
    <source>
        <dbReference type="ARBA" id="ARBA00013147"/>
    </source>
</evidence>
<dbReference type="InterPro" id="IPR036263">
    <property type="entry name" value="Chorismate_II_sf"/>
</dbReference>
<dbReference type="Proteomes" id="UP000032800">
    <property type="component" value="Chromosome I"/>
</dbReference>
<comment type="function">
    <text evidence="2">Catalyzes the Claisen rearrangement of chorismate to prephenate and the decarboxylation/dehydration of prephenate to phenylpyruvate.</text>
</comment>
<reference evidence="23 24" key="1">
    <citation type="journal article" date="2015" name="Genome Biol. Evol.">
        <title>Genome evolution in the primary endosymbiont of whiteflies sheds light on their divergence.</title>
        <authorList>
            <person name="Santos-Garcia D."/>
            <person name="Vargas-Chavez C."/>
            <person name="Moya A."/>
            <person name="Latorre A."/>
            <person name="Silva"/>
            <person name="F J."/>
        </authorList>
    </citation>
    <scope>NUCLEOTIDE SEQUENCE [LARGE SCALE GENOMIC DNA]</scope>
    <source>
        <strain evidence="24">AD-VLC</strain>
    </source>
</reference>
<dbReference type="Gene3D" id="1.20.59.10">
    <property type="entry name" value="Chorismate mutase"/>
    <property type="match status" value="1"/>
</dbReference>
<dbReference type="InterPro" id="IPR008242">
    <property type="entry name" value="Chor_mutase/pphenate_deHydtase"/>
</dbReference>
<dbReference type="FunFam" id="3.40.190.10:FF:000029">
    <property type="entry name" value="Chorismate mutase/Prephenate dehydratase"/>
    <property type="match status" value="1"/>
</dbReference>
<evidence type="ECO:0000256" key="6">
    <source>
        <dbReference type="ARBA" id="ARBA00012404"/>
    </source>
</evidence>